<dbReference type="GO" id="GO:0006400">
    <property type="term" value="P:tRNA modification"/>
    <property type="evidence" value="ECO:0007669"/>
    <property type="project" value="UniProtKB-UniRule"/>
</dbReference>
<organism evidence="10 12">
    <name type="scientific">Budvicia aquatica</name>
    <dbReference type="NCBI Taxonomy" id="82979"/>
    <lineage>
        <taxon>Bacteria</taxon>
        <taxon>Pseudomonadati</taxon>
        <taxon>Pseudomonadota</taxon>
        <taxon>Gammaproteobacteria</taxon>
        <taxon>Enterobacterales</taxon>
        <taxon>Budviciaceae</taxon>
        <taxon>Budvicia</taxon>
    </lineage>
</organism>
<dbReference type="PANTHER" id="PTHR43033">
    <property type="entry name" value="TRNA(ILE)-LYSIDINE SYNTHASE-RELATED"/>
    <property type="match status" value="1"/>
</dbReference>
<keyword evidence="12" id="KW-1185">Reference proteome</keyword>
<keyword evidence="4 8" id="KW-0819">tRNA processing</keyword>
<evidence type="ECO:0000256" key="2">
    <source>
        <dbReference type="ARBA" id="ARBA00022490"/>
    </source>
</evidence>
<dbReference type="SUPFAM" id="SSF56037">
    <property type="entry name" value="PheT/TilS domain"/>
    <property type="match status" value="1"/>
</dbReference>
<dbReference type="InterPro" id="IPR012796">
    <property type="entry name" value="Lysidine-tRNA-synth_C"/>
</dbReference>
<evidence type="ECO:0000256" key="1">
    <source>
        <dbReference type="ARBA" id="ARBA00004496"/>
    </source>
</evidence>
<proteinExistence type="inferred from homology"/>
<name>A0A2C6DLD1_9GAMM</name>
<reference evidence="11 13" key="3">
    <citation type="submission" date="2019-03" db="EMBL/GenBank/DDBJ databases">
        <authorList>
            <consortium name="Pathogen Informatics"/>
        </authorList>
    </citation>
    <scope>NUCLEOTIDE SEQUENCE [LARGE SCALE GENOMIC DNA]</scope>
    <source>
        <strain evidence="11 13">NCTC12282</strain>
    </source>
</reference>
<dbReference type="NCBIfam" id="NF007942">
    <property type="entry name" value="PRK10660.1"/>
    <property type="match status" value="1"/>
</dbReference>
<evidence type="ECO:0000256" key="7">
    <source>
        <dbReference type="ARBA" id="ARBA00048539"/>
    </source>
</evidence>
<dbReference type="GO" id="GO:0005737">
    <property type="term" value="C:cytoplasm"/>
    <property type="evidence" value="ECO:0007669"/>
    <property type="project" value="UniProtKB-SubCell"/>
</dbReference>
<dbReference type="SUPFAM" id="SSF82829">
    <property type="entry name" value="MesJ substrate recognition domain-like"/>
    <property type="match status" value="1"/>
</dbReference>
<feature type="binding site" evidence="8">
    <location>
        <begin position="25"/>
        <end position="30"/>
    </location>
    <ligand>
        <name>ATP</name>
        <dbReference type="ChEBI" id="CHEBI:30616"/>
    </ligand>
</feature>
<feature type="domain" description="Lysidine-tRNA(Ile) synthetase C-terminal" evidence="9">
    <location>
        <begin position="363"/>
        <end position="437"/>
    </location>
</feature>
<evidence type="ECO:0000256" key="5">
    <source>
        <dbReference type="ARBA" id="ARBA00022741"/>
    </source>
</evidence>
<keyword evidence="6 8" id="KW-0067">ATP-binding</keyword>
<comment type="domain">
    <text evidence="8">The N-terminal region contains the highly conserved SGGXDS motif, predicted to be a P-loop motif involved in ATP binding.</text>
</comment>
<evidence type="ECO:0000313" key="13">
    <source>
        <dbReference type="Proteomes" id="UP000373449"/>
    </source>
</evidence>
<dbReference type="Proteomes" id="UP000224974">
    <property type="component" value="Unassembled WGS sequence"/>
</dbReference>
<sequence>MAGDVIIDQVAEKLRYDSRILVAFSGGVDSSVLLHALVSLRHHSRPDLLVRAVYVHHGLSHYADQWAEHCQTQCKLWQIDLQIVYVQVDASVTGIEAAAREARYQAIHSLLSDDEILVTAQHQDDQCETFFLALKRGSGPAGLSAMPERMSFFDHQQVRPLLNITRAEIEHYAESNSLSWIEDDSNQDDRFDRNFLRLRVLPEISRRWPQFPQMVSRSAELCAEQEALLDELLTPVLEGMIKPDGAINISALAQVSVIQRRALLRRWFRYHQVMMPSRSQLDKIWLDVALSKPDAEPQFQLGSSQIRRYRENLYLLPSMQNIGSINLSWDGCEPLELPDNLGQLIISHDKGVAIVSPENNQCVSIRFTAPGADIIRIVGREHSRTLKKLWQELSVPPWQRQRIPLVYYGQTLIAAIGFFVTAEGSPKEERPVWRICWTDSQGNALN</sequence>
<comment type="similarity">
    <text evidence="8">Belongs to the tRNA(Ile)-lysidine synthase family.</text>
</comment>
<dbReference type="Gene3D" id="3.40.50.620">
    <property type="entry name" value="HUPs"/>
    <property type="match status" value="1"/>
</dbReference>
<evidence type="ECO:0000256" key="4">
    <source>
        <dbReference type="ARBA" id="ARBA00022694"/>
    </source>
</evidence>
<evidence type="ECO:0000256" key="6">
    <source>
        <dbReference type="ARBA" id="ARBA00022840"/>
    </source>
</evidence>
<dbReference type="InterPro" id="IPR014729">
    <property type="entry name" value="Rossmann-like_a/b/a_fold"/>
</dbReference>
<dbReference type="GO" id="GO:0005524">
    <property type="term" value="F:ATP binding"/>
    <property type="evidence" value="ECO:0007669"/>
    <property type="project" value="UniProtKB-UniRule"/>
</dbReference>
<dbReference type="SUPFAM" id="SSF52402">
    <property type="entry name" value="Adenine nucleotide alpha hydrolases-like"/>
    <property type="match status" value="1"/>
</dbReference>
<accession>A0A2C6DLD1</accession>
<keyword evidence="3 8" id="KW-0436">Ligase</keyword>
<dbReference type="Pfam" id="PF09179">
    <property type="entry name" value="TilS"/>
    <property type="match status" value="1"/>
</dbReference>
<dbReference type="GO" id="GO:0032267">
    <property type="term" value="F:tRNA(Ile)-lysidine synthase activity"/>
    <property type="evidence" value="ECO:0007669"/>
    <property type="project" value="UniProtKB-EC"/>
</dbReference>
<dbReference type="NCBIfam" id="TIGR02432">
    <property type="entry name" value="lysidine_TilS_N"/>
    <property type="match status" value="1"/>
</dbReference>
<gene>
    <name evidence="8 11" type="primary">tilS</name>
    <name evidence="10" type="ORF">CRN84_23360</name>
    <name evidence="11" type="ORF">NCTC12282_06554</name>
</gene>
<dbReference type="InterPro" id="IPR012094">
    <property type="entry name" value="tRNA_Ile_lys_synt"/>
</dbReference>
<comment type="function">
    <text evidence="8">Ligates lysine onto the cytidine present at position 34 of the AUA codon-specific tRNA(Ile) that contains the anticodon CAU, in an ATP-dependent manner. Cytidine is converted to lysidine, thus changing the amino acid specificity of the tRNA from methionine to isoleucine.</text>
</comment>
<dbReference type="Proteomes" id="UP000373449">
    <property type="component" value="Unassembled WGS sequence"/>
</dbReference>
<evidence type="ECO:0000313" key="10">
    <source>
        <dbReference type="EMBL" id="PHI32046.1"/>
    </source>
</evidence>
<comment type="catalytic activity">
    <reaction evidence="7 8">
        <text>cytidine(34) in tRNA(Ile2) + L-lysine + ATP = lysidine(34) in tRNA(Ile2) + AMP + diphosphate + H(+)</text>
        <dbReference type="Rhea" id="RHEA:43744"/>
        <dbReference type="Rhea" id="RHEA-COMP:10625"/>
        <dbReference type="Rhea" id="RHEA-COMP:10670"/>
        <dbReference type="ChEBI" id="CHEBI:15378"/>
        <dbReference type="ChEBI" id="CHEBI:30616"/>
        <dbReference type="ChEBI" id="CHEBI:32551"/>
        <dbReference type="ChEBI" id="CHEBI:33019"/>
        <dbReference type="ChEBI" id="CHEBI:82748"/>
        <dbReference type="ChEBI" id="CHEBI:83665"/>
        <dbReference type="ChEBI" id="CHEBI:456215"/>
        <dbReference type="EC" id="6.3.4.19"/>
    </reaction>
</comment>
<keyword evidence="5 8" id="KW-0547">Nucleotide-binding</keyword>
<evidence type="ECO:0000313" key="12">
    <source>
        <dbReference type="Proteomes" id="UP000224974"/>
    </source>
</evidence>
<dbReference type="EMBL" id="PDDX01000001">
    <property type="protein sequence ID" value="PHI32046.1"/>
    <property type="molecule type" value="Genomic_DNA"/>
</dbReference>
<dbReference type="PANTHER" id="PTHR43033:SF1">
    <property type="entry name" value="TRNA(ILE)-LYSIDINE SYNTHASE-RELATED"/>
    <property type="match status" value="1"/>
</dbReference>
<dbReference type="RefSeq" id="WP_029094451.1">
    <property type="nucleotide sequence ID" value="NZ_CAADJA010000002.1"/>
</dbReference>
<reference evidence="12" key="2">
    <citation type="submission" date="2017-09" db="EMBL/GenBank/DDBJ databases">
        <title>FDA dAtabase for Regulatory Grade micrObial Sequences (FDA-ARGOS): Supporting development and validation of Infectious Disease Dx tests.</title>
        <authorList>
            <person name="Minogue T."/>
            <person name="Wolcott M."/>
            <person name="Wasieloski L."/>
            <person name="Aguilar W."/>
            <person name="Moore D."/>
            <person name="Tallon L."/>
            <person name="Sadzewicz L."/>
            <person name="Ott S."/>
            <person name="Zhao X."/>
            <person name="Nagaraj S."/>
            <person name="Vavikolanu K."/>
            <person name="Aluvathingal J."/>
            <person name="Nadendla S."/>
            <person name="Sichtig H."/>
        </authorList>
    </citation>
    <scope>NUCLEOTIDE SEQUENCE [LARGE SCALE GENOMIC DNA]</scope>
    <source>
        <strain evidence="12">FDAARGOS_387</strain>
    </source>
</reference>
<dbReference type="OrthoDB" id="9807403at2"/>
<dbReference type="SMART" id="SM00977">
    <property type="entry name" value="TilS_C"/>
    <property type="match status" value="1"/>
</dbReference>
<dbReference type="AlphaFoldDB" id="A0A2C6DLD1"/>
<evidence type="ECO:0000259" key="9">
    <source>
        <dbReference type="SMART" id="SM00977"/>
    </source>
</evidence>
<dbReference type="STRING" id="1111728.GCA_000427805_01361"/>
<dbReference type="Gene3D" id="1.20.59.20">
    <property type="match status" value="1"/>
</dbReference>
<evidence type="ECO:0000313" key="11">
    <source>
        <dbReference type="EMBL" id="VFS53550.1"/>
    </source>
</evidence>
<dbReference type="EMBL" id="CAADJA010000002">
    <property type="protein sequence ID" value="VFS53550.1"/>
    <property type="molecule type" value="Genomic_DNA"/>
</dbReference>
<evidence type="ECO:0000256" key="3">
    <source>
        <dbReference type="ARBA" id="ARBA00022598"/>
    </source>
</evidence>
<dbReference type="Pfam" id="PF11734">
    <property type="entry name" value="TilS_C"/>
    <property type="match status" value="1"/>
</dbReference>
<dbReference type="EC" id="6.3.4.19" evidence="8"/>
<protein>
    <recommendedName>
        <fullName evidence="8">tRNA(Ile)-lysidine synthase</fullName>
        <ecNumber evidence="8">6.3.4.19</ecNumber>
    </recommendedName>
    <alternativeName>
        <fullName evidence="8">tRNA(Ile)-2-lysyl-cytidine synthase</fullName>
    </alternativeName>
    <alternativeName>
        <fullName evidence="8">tRNA(Ile)-lysidine synthetase</fullName>
    </alternativeName>
</protein>
<dbReference type="Pfam" id="PF01171">
    <property type="entry name" value="ATP_bind_3"/>
    <property type="match status" value="1"/>
</dbReference>
<comment type="subcellular location">
    <subcellularLocation>
        <location evidence="1 8">Cytoplasm</location>
    </subcellularLocation>
</comment>
<dbReference type="HAMAP" id="MF_01161">
    <property type="entry name" value="tRNA_Ile_lys_synt"/>
    <property type="match status" value="1"/>
</dbReference>
<dbReference type="CDD" id="cd01992">
    <property type="entry name" value="TilS_N"/>
    <property type="match status" value="1"/>
</dbReference>
<dbReference type="InterPro" id="IPR015262">
    <property type="entry name" value="tRNA_Ile_lys_synt_subst-bd"/>
</dbReference>
<evidence type="ECO:0000256" key="8">
    <source>
        <dbReference type="HAMAP-Rule" id="MF_01161"/>
    </source>
</evidence>
<dbReference type="InterPro" id="IPR012795">
    <property type="entry name" value="tRNA_Ile_lys_synt_N"/>
</dbReference>
<keyword evidence="2 8" id="KW-0963">Cytoplasm</keyword>
<dbReference type="InterPro" id="IPR011063">
    <property type="entry name" value="TilS/TtcA_N"/>
</dbReference>
<reference evidence="10" key="1">
    <citation type="submission" date="2017-09" db="EMBL/GenBank/DDBJ databases">
        <title>FDA dAtabase for Regulatory Grade micrObial Sequences (FDA-ARGOS): Supporting development and validation of Infectious Disease Dx tests.</title>
        <authorList>
            <person name="Minogue T."/>
            <person name="Wolcott M."/>
            <person name="Wasieloski L."/>
            <person name="Aguilar W."/>
            <person name="Moore D."/>
            <person name="Tallon L.J."/>
            <person name="Sadzewicz L."/>
            <person name="Ott S."/>
            <person name="Zhao X."/>
            <person name="Nagaraj S."/>
            <person name="Vavikolanu K."/>
            <person name="Aluvathingal J."/>
            <person name="Nadendla S."/>
            <person name="Sichtig H."/>
        </authorList>
    </citation>
    <scope>NUCLEOTIDE SEQUENCE</scope>
    <source>
        <strain evidence="10">FDAARGOS_387</strain>
    </source>
</reference>
<dbReference type="NCBIfam" id="TIGR02433">
    <property type="entry name" value="lysidine_TilS_C"/>
    <property type="match status" value="1"/>
</dbReference>